<name>A0ABS7S5E3_9MICO</name>
<dbReference type="Gene3D" id="2.40.10.10">
    <property type="entry name" value="Trypsin-like serine proteases"/>
    <property type="match status" value="1"/>
</dbReference>
<sequence>MDLNEARELKRQVIASASERLAGGVGAAATPELVPFAVGIAPRGGAGFGVAVRYDHGDERTTEMAHALTDEFGPDADVRPVGRVRALAGGPIVPTALTVGETGRVRPLRPGISVAHVAVTAGTLGGFVTLPDGVAHVLSNYHVLVGSPSGQLGDAVLQPGPADGGQDPQDRIGSLAAMVPLSPGRPATVDAALASLEDVEFDATYPAGTLTGTAVAEGDEAVQKIGRTTGITDGRVSAIELDGLVISYGEGLGELRFDDQIEVESTGDGPFSQGGDSGSLVYLVDDVRAVGLLFAGSETGGPNGTGLTYLNPIETVLAALDATLV</sequence>
<accession>A0ABS7S5E3</accession>
<keyword evidence="2" id="KW-1185">Reference proteome</keyword>
<comment type="caution">
    <text evidence="1">The sequence shown here is derived from an EMBL/GenBank/DDBJ whole genome shotgun (WGS) entry which is preliminary data.</text>
</comment>
<evidence type="ECO:0008006" key="3">
    <source>
        <dbReference type="Google" id="ProtNLM"/>
    </source>
</evidence>
<dbReference type="RefSeq" id="WP_223403501.1">
    <property type="nucleotide sequence ID" value="NZ_JAGSHT010000005.1"/>
</dbReference>
<proteinExistence type="predicted"/>
<evidence type="ECO:0000313" key="2">
    <source>
        <dbReference type="Proteomes" id="UP000826651"/>
    </source>
</evidence>
<dbReference type="SUPFAM" id="SSF50494">
    <property type="entry name" value="Trypsin-like serine proteases"/>
    <property type="match status" value="1"/>
</dbReference>
<organism evidence="1 2">
    <name type="scientific">Occultella gossypii</name>
    <dbReference type="NCBI Taxonomy" id="2800820"/>
    <lineage>
        <taxon>Bacteria</taxon>
        <taxon>Bacillati</taxon>
        <taxon>Actinomycetota</taxon>
        <taxon>Actinomycetes</taxon>
        <taxon>Micrococcales</taxon>
        <taxon>Ruaniaceae</taxon>
        <taxon>Occultella</taxon>
    </lineage>
</organism>
<dbReference type="Proteomes" id="UP000826651">
    <property type="component" value="Unassembled WGS sequence"/>
</dbReference>
<dbReference type="EMBL" id="JAGSHT010000005">
    <property type="protein sequence ID" value="MBZ2195500.1"/>
    <property type="molecule type" value="Genomic_DNA"/>
</dbReference>
<reference evidence="1 2" key="1">
    <citation type="submission" date="2021-04" db="EMBL/GenBank/DDBJ databases">
        <title>Ruania sp. nov., isolated from sandy soil of mangrove forest.</title>
        <authorList>
            <person name="Ge X."/>
            <person name="Huang R."/>
            <person name="Liu W."/>
        </authorList>
    </citation>
    <scope>NUCLEOTIDE SEQUENCE [LARGE SCALE GENOMIC DNA]</scope>
    <source>
        <strain evidence="1 2">N2-46</strain>
    </source>
</reference>
<evidence type="ECO:0000313" key="1">
    <source>
        <dbReference type="EMBL" id="MBZ2195500.1"/>
    </source>
</evidence>
<gene>
    <name evidence="1" type="ORF">KCQ71_05005</name>
</gene>
<protein>
    <recommendedName>
        <fullName evidence="3">Trypsin-like peptidase domain-containing protein</fullName>
    </recommendedName>
</protein>
<dbReference type="InterPro" id="IPR043504">
    <property type="entry name" value="Peptidase_S1_PA_chymotrypsin"/>
</dbReference>
<dbReference type="InterPro" id="IPR009003">
    <property type="entry name" value="Peptidase_S1_PA"/>
</dbReference>